<sequence>MKMELDIENITLNEYLEYEAKMERRLRKSARSKRNLTIYDEAYFNSFHRVKSRAFNYDEDIKINKYNGLPPLHLCFQHGQPYTEAGLVFYNTSDEVDIDNMTIAVYELYIAKQELSFEEIFGNFLKMEVENLRGMKQEEAKVEECDGRDKYNIWDITVKDVERLRKLLTPSVHTLPEPDLVVQPCVPPLPSLDEVNVVRKEELNNDVDIISIQVPDVMDNVIQPSIPQTKNTTPPDKDYVAPAIKSILDEFREEILNITVVDEEADFNLTRDIEELKHLIATNNDPSFTTIKVLPCIVKTNVEHETFI</sequence>
<dbReference type="AlphaFoldDB" id="A0A6L2K7N1"/>
<evidence type="ECO:0000313" key="1">
    <source>
        <dbReference type="EMBL" id="GEU45411.1"/>
    </source>
</evidence>
<gene>
    <name evidence="1" type="ORF">Tci_017389</name>
</gene>
<dbReference type="EMBL" id="BKCJ010001981">
    <property type="protein sequence ID" value="GEU45411.1"/>
    <property type="molecule type" value="Genomic_DNA"/>
</dbReference>
<protein>
    <submittedName>
        <fullName evidence="1">Uncharacterized protein</fullName>
    </submittedName>
</protein>
<organism evidence="1">
    <name type="scientific">Tanacetum cinerariifolium</name>
    <name type="common">Dalmatian daisy</name>
    <name type="synonym">Chrysanthemum cinerariifolium</name>
    <dbReference type="NCBI Taxonomy" id="118510"/>
    <lineage>
        <taxon>Eukaryota</taxon>
        <taxon>Viridiplantae</taxon>
        <taxon>Streptophyta</taxon>
        <taxon>Embryophyta</taxon>
        <taxon>Tracheophyta</taxon>
        <taxon>Spermatophyta</taxon>
        <taxon>Magnoliopsida</taxon>
        <taxon>eudicotyledons</taxon>
        <taxon>Gunneridae</taxon>
        <taxon>Pentapetalae</taxon>
        <taxon>asterids</taxon>
        <taxon>campanulids</taxon>
        <taxon>Asterales</taxon>
        <taxon>Asteraceae</taxon>
        <taxon>Asteroideae</taxon>
        <taxon>Anthemideae</taxon>
        <taxon>Anthemidinae</taxon>
        <taxon>Tanacetum</taxon>
    </lineage>
</organism>
<comment type="caution">
    <text evidence="1">The sequence shown here is derived from an EMBL/GenBank/DDBJ whole genome shotgun (WGS) entry which is preliminary data.</text>
</comment>
<name>A0A6L2K7N1_TANCI</name>
<proteinExistence type="predicted"/>
<accession>A0A6L2K7N1</accession>
<reference evidence="1" key="1">
    <citation type="journal article" date="2019" name="Sci. Rep.">
        <title>Draft genome of Tanacetum cinerariifolium, the natural source of mosquito coil.</title>
        <authorList>
            <person name="Yamashiro T."/>
            <person name="Shiraishi A."/>
            <person name="Satake H."/>
            <person name="Nakayama K."/>
        </authorList>
    </citation>
    <scope>NUCLEOTIDE SEQUENCE</scope>
</reference>